<comment type="caution">
    <text evidence="1">The sequence shown here is derived from an EMBL/GenBank/DDBJ whole genome shotgun (WGS) entry which is preliminary data.</text>
</comment>
<keyword evidence="2" id="KW-1185">Reference proteome</keyword>
<organism evidence="1 2">
    <name type="scientific">Pseudomonas citronellolis</name>
    <dbReference type="NCBI Taxonomy" id="53408"/>
    <lineage>
        <taxon>Bacteria</taxon>
        <taxon>Pseudomonadati</taxon>
        <taxon>Pseudomonadota</taxon>
        <taxon>Gammaproteobacteria</taxon>
        <taxon>Pseudomonadales</taxon>
        <taxon>Pseudomonadaceae</taxon>
        <taxon>Pseudomonas</taxon>
    </lineage>
</organism>
<dbReference type="RefSeq" id="WP_074981259.1">
    <property type="nucleotide sequence ID" value="NZ_BGPP01000017.1"/>
</dbReference>
<accession>A0AAQ1HPC3</accession>
<name>A0AAQ1HPC3_9PSED</name>
<dbReference type="Pfam" id="PF19991">
    <property type="entry name" value="HMA_2"/>
    <property type="match status" value="1"/>
</dbReference>
<evidence type="ECO:0000313" key="1">
    <source>
        <dbReference type="EMBL" id="SFD12180.1"/>
    </source>
</evidence>
<dbReference type="EMBL" id="FOLS01000017">
    <property type="protein sequence ID" value="SFD12180.1"/>
    <property type="molecule type" value="Genomic_DNA"/>
</dbReference>
<proteinExistence type="predicted"/>
<evidence type="ECO:0000313" key="2">
    <source>
        <dbReference type="Proteomes" id="UP000183385"/>
    </source>
</evidence>
<gene>
    <name evidence="1" type="ORF">SAMN05216577_11748</name>
</gene>
<reference evidence="1 2" key="1">
    <citation type="submission" date="2016-10" db="EMBL/GenBank/DDBJ databases">
        <authorList>
            <person name="Varghese N."/>
            <person name="Submissions S."/>
        </authorList>
    </citation>
    <scope>NUCLEOTIDE SEQUENCE [LARGE SCALE GENOMIC DNA]</scope>
    <source>
        <strain evidence="1 2">LMG 18378</strain>
    </source>
</reference>
<sequence length="143" mass="15308">MTNIVSSLPGRIRVRDARLRNAERLHRLHDKLAALDGVLSCEANAKSGSLLVHFAAEQASLVDFEGRIDALVDAELAAPLQAAGRRPLKMRVNRYAKLGMIAGLGSSLALVGMGSKRGHAACGAVFVACLGVHLSTHRRHILR</sequence>
<protein>
    <submittedName>
        <fullName evidence="1">Uncharacterized protein</fullName>
    </submittedName>
</protein>
<dbReference type="Proteomes" id="UP000183385">
    <property type="component" value="Unassembled WGS sequence"/>
</dbReference>
<dbReference type="AlphaFoldDB" id="A0AAQ1HPC3"/>